<proteinExistence type="predicted"/>
<dbReference type="Pfam" id="PF07734">
    <property type="entry name" value="FBA_1"/>
    <property type="match status" value="1"/>
</dbReference>
<reference evidence="2" key="1">
    <citation type="journal article" date="2018" name="Nat. Plants">
        <title>Whole-genome landscape of Medicago truncatula symbiotic genes.</title>
        <authorList>
            <person name="Pecrix Y."/>
            <person name="Gamas P."/>
            <person name="Carrere S."/>
        </authorList>
    </citation>
    <scope>NUCLEOTIDE SEQUENCE</scope>
    <source>
        <tissue evidence="2">Leaves</tissue>
    </source>
</reference>
<dbReference type="PANTHER" id="PTHR31672:SF13">
    <property type="entry name" value="F-BOX PROTEIN CPR30-LIKE"/>
    <property type="match status" value="1"/>
</dbReference>
<evidence type="ECO:0000259" key="1">
    <source>
        <dbReference type="Pfam" id="PF07734"/>
    </source>
</evidence>
<dbReference type="NCBIfam" id="TIGR01640">
    <property type="entry name" value="F_box_assoc_1"/>
    <property type="match status" value="1"/>
</dbReference>
<gene>
    <name evidence="2" type="ORF">MtrunA17_Chr1g0174821</name>
</gene>
<protein>
    <submittedName>
        <fullName evidence="2">Putative F-box domain-containing protein</fullName>
    </submittedName>
</protein>
<dbReference type="Proteomes" id="UP000265566">
    <property type="component" value="Chromosome 1"/>
</dbReference>
<dbReference type="InterPro" id="IPR036047">
    <property type="entry name" value="F-box-like_dom_sf"/>
</dbReference>
<dbReference type="EMBL" id="PSQE01000001">
    <property type="protein sequence ID" value="RHN79220.1"/>
    <property type="molecule type" value="Genomic_DNA"/>
</dbReference>
<dbReference type="InterPro" id="IPR017451">
    <property type="entry name" value="F-box-assoc_interact_dom"/>
</dbReference>
<evidence type="ECO:0000313" key="2">
    <source>
        <dbReference type="EMBL" id="RHN79220.1"/>
    </source>
</evidence>
<name>A0A396JLQ7_MEDTR</name>
<dbReference type="SUPFAM" id="SSF81383">
    <property type="entry name" value="F-box domain"/>
    <property type="match status" value="1"/>
</dbReference>
<feature type="domain" description="F-box associated beta-propeller type 1" evidence="1">
    <location>
        <begin position="117"/>
        <end position="366"/>
    </location>
</feature>
<accession>A0A396JLQ7</accession>
<dbReference type="InterPro" id="IPR050796">
    <property type="entry name" value="SCF_F-box_component"/>
</dbReference>
<comment type="caution">
    <text evidence="2">The sequence shown here is derived from an EMBL/GenBank/DDBJ whole genome shotgun (WGS) entry which is preliminary data.</text>
</comment>
<dbReference type="PANTHER" id="PTHR31672">
    <property type="entry name" value="BNACNNG10540D PROTEIN"/>
    <property type="match status" value="1"/>
</dbReference>
<dbReference type="InterPro" id="IPR006527">
    <property type="entry name" value="F-box-assoc_dom_typ1"/>
</dbReference>
<organism evidence="2">
    <name type="scientific">Medicago truncatula</name>
    <name type="common">Barrel medic</name>
    <name type="synonym">Medicago tribuloides</name>
    <dbReference type="NCBI Taxonomy" id="3880"/>
    <lineage>
        <taxon>Eukaryota</taxon>
        <taxon>Viridiplantae</taxon>
        <taxon>Streptophyta</taxon>
        <taxon>Embryophyta</taxon>
        <taxon>Tracheophyta</taxon>
        <taxon>Spermatophyta</taxon>
        <taxon>Magnoliopsida</taxon>
        <taxon>eudicotyledons</taxon>
        <taxon>Gunneridae</taxon>
        <taxon>Pentapetalae</taxon>
        <taxon>rosids</taxon>
        <taxon>fabids</taxon>
        <taxon>Fabales</taxon>
        <taxon>Fabaceae</taxon>
        <taxon>Papilionoideae</taxon>
        <taxon>50 kb inversion clade</taxon>
        <taxon>NPAAA clade</taxon>
        <taxon>Hologalegina</taxon>
        <taxon>IRL clade</taxon>
        <taxon>Trifolieae</taxon>
        <taxon>Medicago</taxon>
    </lineage>
</organism>
<dbReference type="AlphaFoldDB" id="A0A396JLQ7"/>
<dbReference type="Gramene" id="rna2968">
    <property type="protein sequence ID" value="RHN79220.1"/>
    <property type="gene ID" value="gene2968"/>
</dbReference>
<sequence>MMAAATTNKQVRSAHIHDDIAVFILSKLPLKSLARFTCVQKSWSLLFENPFFVNMFHNNFLSKDDEDDDNETRLLLKKRTNGYPFHYSLCIFSGERLEDRVILDWPTPFQDDVYPIEILGSTSVNGTLCLYQDINDEITIVLWNPSTGEFKVIPPSVQPYDNIELNFHPHGFGYIRDRDDYKVIRRSKYPVGFEGNWVCVPEKENPLWEMDYLASFWESDVIEMYDPFWEIYSLRSNSWRKLDGVDHMPVPWKDSSRVNLNEWCHWLDKKYMVSFDFSNEMFSVTNLPPYSSNIMEELLNRHLGVLNQCVALVYTVANTASFHVWILNELGVEESWAKLFVVKPSTRIICAIGIGIKSGILYIKRNMELALIDLSTQTSEDIGVEAELACQKIVMYKENLLPFPFGETNN</sequence>